<evidence type="ECO:0000313" key="2">
    <source>
        <dbReference type="EMBL" id="AWK76120.1"/>
    </source>
</evidence>
<gene>
    <name evidence="1" type="ORF">CBI38_31095</name>
    <name evidence="2" type="ORF">CBI38_31850</name>
</gene>
<dbReference type="KEGG" id="roz:CBI38_31850"/>
<evidence type="ECO:0000313" key="3">
    <source>
        <dbReference type="Proteomes" id="UP000245711"/>
    </source>
</evidence>
<dbReference type="EMBL" id="CP021355">
    <property type="protein sequence ID" value="AWK76120.1"/>
    <property type="molecule type" value="Genomic_DNA"/>
</dbReference>
<reference evidence="2 3" key="1">
    <citation type="submission" date="2017-05" db="EMBL/GenBank/DDBJ databases">
        <title>Isolation of Rhodococcus sp. S2-17 biodegrading of BP-3.</title>
        <authorList>
            <person name="Lee Y."/>
            <person name="Kim K.H."/>
            <person name="Chun B.H."/>
            <person name="Jung H.S."/>
            <person name="Jeon C.O."/>
        </authorList>
    </citation>
    <scope>NUCLEOTIDE SEQUENCE [LARGE SCALE GENOMIC DNA]</scope>
    <source>
        <strain evidence="2 3">S2-17</strain>
        <plasmid evidence="3">prb98</plasmid>
        <plasmid evidence="2">pRB98</plasmid>
    </source>
</reference>
<evidence type="ECO:0000313" key="1">
    <source>
        <dbReference type="EMBL" id="AWK76029.1"/>
    </source>
</evidence>
<geneLocation type="plasmid" evidence="3">
    <name>prb98</name>
</geneLocation>
<organism evidence="2 3">
    <name type="scientific">Rhodococcus oxybenzonivorans</name>
    <dbReference type="NCBI Taxonomy" id="1990687"/>
    <lineage>
        <taxon>Bacteria</taxon>
        <taxon>Bacillati</taxon>
        <taxon>Actinomycetota</taxon>
        <taxon>Actinomycetes</taxon>
        <taxon>Mycobacteriales</taxon>
        <taxon>Nocardiaceae</taxon>
        <taxon>Rhodococcus</taxon>
    </lineage>
</organism>
<protein>
    <submittedName>
        <fullName evidence="2">Uncharacterized protein</fullName>
    </submittedName>
</protein>
<geneLocation type="plasmid" evidence="2">
    <name>pRB98</name>
</geneLocation>
<sequence>MAPAVGVMAGPEVHAERSALTPARSGVTLGAASGEGGDRWWGESEVSVSLHDAWSKLICAGWLPQDHVFGWSSALI</sequence>
<keyword evidence="2" id="KW-0614">Plasmid</keyword>
<name>A0A2S2C5H6_9NOCA</name>
<dbReference type="EMBL" id="CP021355">
    <property type="protein sequence ID" value="AWK76029.1"/>
    <property type="molecule type" value="Genomic_DNA"/>
</dbReference>
<accession>A0A2S2C5H6</accession>
<dbReference type="KEGG" id="roz:CBI38_31095"/>
<proteinExistence type="predicted"/>
<dbReference type="Proteomes" id="UP000245711">
    <property type="component" value="Plasmid pRB98"/>
</dbReference>
<dbReference type="AlphaFoldDB" id="A0A2S2C5H6"/>
<keyword evidence="3" id="KW-1185">Reference proteome</keyword>